<dbReference type="Proteomes" id="UP000828390">
    <property type="component" value="Unassembled WGS sequence"/>
</dbReference>
<dbReference type="EMBL" id="JAIWYP010000004">
    <property type="protein sequence ID" value="KAH3829803.1"/>
    <property type="molecule type" value="Genomic_DNA"/>
</dbReference>
<sequence length="78" mass="8517">MLPHKVKGAITKSPVLLPCYSKNMTRLQCNNWMYPAPFPTPFHMVATEPSHLSLSSASQSMQLASAGSSLPHFVKVSC</sequence>
<comment type="caution">
    <text evidence="1">The sequence shown here is derived from an EMBL/GenBank/DDBJ whole genome shotgun (WGS) entry which is preliminary data.</text>
</comment>
<reference evidence="1" key="1">
    <citation type="journal article" date="2019" name="bioRxiv">
        <title>The Genome of the Zebra Mussel, Dreissena polymorpha: A Resource for Invasive Species Research.</title>
        <authorList>
            <person name="McCartney M.A."/>
            <person name="Auch B."/>
            <person name="Kono T."/>
            <person name="Mallez S."/>
            <person name="Zhang Y."/>
            <person name="Obille A."/>
            <person name="Becker A."/>
            <person name="Abrahante J.E."/>
            <person name="Garbe J."/>
            <person name="Badalamenti J.P."/>
            <person name="Herman A."/>
            <person name="Mangelson H."/>
            <person name="Liachko I."/>
            <person name="Sullivan S."/>
            <person name="Sone E.D."/>
            <person name="Koren S."/>
            <person name="Silverstein K.A.T."/>
            <person name="Beckman K.B."/>
            <person name="Gohl D.M."/>
        </authorList>
    </citation>
    <scope>NUCLEOTIDE SEQUENCE</scope>
    <source>
        <strain evidence="1">Duluth1</strain>
        <tissue evidence="1">Whole animal</tissue>
    </source>
</reference>
<name>A0A9D4K2I1_DREPO</name>
<accession>A0A9D4K2I1</accession>
<proteinExistence type="predicted"/>
<protein>
    <submittedName>
        <fullName evidence="1">Uncharacterized protein</fullName>
    </submittedName>
</protein>
<reference evidence="1" key="2">
    <citation type="submission" date="2020-11" db="EMBL/GenBank/DDBJ databases">
        <authorList>
            <person name="McCartney M.A."/>
            <person name="Auch B."/>
            <person name="Kono T."/>
            <person name="Mallez S."/>
            <person name="Becker A."/>
            <person name="Gohl D.M."/>
            <person name="Silverstein K.A.T."/>
            <person name="Koren S."/>
            <person name="Bechman K.B."/>
            <person name="Herman A."/>
            <person name="Abrahante J.E."/>
            <person name="Garbe J."/>
        </authorList>
    </citation>
    <scope>NUCLEOTIDE SEQUENCE</scope>
    <source>
        <strain evidence="1">Duluth1</strain>
        <tissue evidence="1">Whole animal</tissue>
    </source>
</reference>
<dbReference type="AlphaFoldDB" id="A0A9D4K2I1"/>
<gene>
    <name evidence="1" type="ORF">DPMN_103032</name>
</gene>
<organism evidence="1 2">
    <name type="scientific">Dreissena polymorpha</name>
    <name type="common">Zebra mussel</name>
    <name type="synonym">Mytilus polymorpha</name>
    <dbReference type="NCBI Taxonomy" id="45954"/>
    <lineage>
        <taxon>Eukaryota</taxon>
        <taxon>Metazoa</taxon>
        <taxon>Spiralia</taxon>
        <taxon>Lophotrochozoa</taxon>
        <taxon>Mollusca</taxon>
        <taxon>Bivalvia</taxon>
        <taxon>Autobranchia</taxon>
        <taxon>Heteroconchia</taxon>
        <taxon>Euheterodonta</taxon>
        <taxon>Imparidentia</taxon>
        <taxon>Neoheterodontei</taxon>
        <taxon>Myida</taxon>
        <taxon>Dreissenoidea</taxon>
        <taxon>Dreissenidae</taxon>
        <taxon>Dreissena</taxon>
    </lineage>
</organism>
<keyword evidence="2" id="KW-1185">Reference proteome</keyword>
<evidence type="ECO:0000313" key="1">
    <source>
        <dbReference type="EMBL" id="KAH3829803.1"/>
    </source>
</evidence>
<evidence type="ECO:0000313" key="2">
    <source>
        <dbReference type="Proteomes" id="UP000828390"/>
    </source>
</evidence>